<organism evidence="1 2">
    <name type="scientific">Pristionchus pacificus</name>
    <name type="common">Parasitic nematode worm</name>
    <dbReference type="NCBI Taxonomy" id="54126"/>
    <lineage>
        <taxon>Eukaryota</taxon>
        <taxon>Metazoa</taxon>
        <taxon>Ecdysozoa</taxon>
        <taxon>Nematoda</taxon>
        <taxon>Chromadorea</taxon>
        <taxon>Rhabditida</taxon>
        <taxon>Rhabditina</taxon>
        <taxon>Diplogasteromorpha</taxon>
        <taxon>Diplogasteroidea</taxon>
        <taxon>Neodiplogasteridae</taxon>
        <taxon>Pristionchus</taxon>
    </lineage>
</organism>
<reference evidence="2" key="1">
    <citation type="journal article" date="2008" name="Nat. Genet.">
        <title>The Pristionchus pacificus genome provides a unique perspective on nematode lifestyle and parasitism.</title>
        <authorList>
            <person name="Dieterich C."/>
            <person name="Clifton S.W."/>
            <person name="Schuster L.N."/>
            <person name="Chinwalla A."/>
            <person name="Delehaunty K."/>
            <person name="Dinkelacker I."/>
            <person name="Fulton L."/>
            <person name="Fulton R."/>
            <person name="Godfrey J."/>
            <person name="Minx P."/>
            <person name="Mitreva M."/>
            <person name="Roeseler W."/>
            <person name="Tian H."/>
            <person name="Witte H."/>
            <person name="Yang S.P."/>
            <person name="Wilson R.K."/>
            <person name="Sommer R.J."/>
        </authorList>
    </citation>
    <scope>NUCLEOTIDE SEQUENCE [LARGE SCALE GENOMIC DNA]</scope>
    <source>
        <strain evidence="2">PS312</strain>
    </source>
</reference>
<dbReference type="EnsemblMetazoa" id="PPA01114.1">
    <property type="protein sequence ID" value="PPA01114.1"/>
    <property type="gene ID" value="WBGene00090668"/>
</dbReference>
<evidence type="ECO:0000313" key="2">
    <source>
        <dbReference type="Proteomes" id="UP000005239"/>
    </source>
</evidence>
<proteinExistence type="predicted"/>
<gene>
    <name evidence="1" type="primary">WBGene00090668</name>
</gene>
<keyword evidence="2" id="KW-1185">Reference proteome</keyword>
<dbReference type="AlphaFoldDB" id="A0A2A6BUG8"/>
<reference evidence="1" key="2">
    <citation type="submission" date="2022-06" db="UniProtKB">
        <authorList>
            <consortium name="EnsemblMetazoa"/>
        </authorList>
    </citation>
    <scope>IDENTIFICATION</scope>
    <source>
        <strain evidence="1">PS312</strain>
    </source>
</reference>
<protein>
    <submittedName>
        <fullName evidence="1">Uncharacterized protein</fullName>
    </submittedName>
</protein>
<accession>A0A8R1U480</accession>
<accession>A0A2A6BUG8</accession>
<evidence type="ECO:0000313" key="1">
    <source>
        <dbReference type="EnsemblMetazoa" id="PPA01114.1"/>
    </source>
</evidence>
<name>A0A2A6BUG8_PRIPA</name>
<dbReference type="Proteomes" id="UP000005239">
    <property type="component" value="Unassembled WGS sequence"/>
</dbReference>
<sequence length="132" mass="15069">MSSSNTPVRASPHIAQLIADISAAVRDKLIKSGSTKRKQMCCLTPPDFFTRIVTAYLDISNISHFNDELNDQKPPKNVTFEVTAAEMVKDVKELRAILEEIEAEKQRAHFYLEFAAKMGLVYVGWRLLTRRW</sequence>